<evidence type="ECO:0000256" key="1">
    <source>
        <dbReference type="SAM" id="SignalP"/>
    </source>
</evidence>
<proteinExistence type="predicted"/>
<feature type="domain" description="Fibronectin type-III" evidence="2">
    <location>
        <begin position="377"/>
        <end position="488"/>
    </location>
</feature>
<gene>
    <name evidence="3" type="primary">AlNc14C34G3075</name>
    <name evidence="3" type="ORF">ALNC14_035430</name>
</gene>
<organism evidence="3">
    <name type="scientific">Albugo laibachii Nc14</name>
    <dbReference type="NCBI Taxonomy" id="890382"/>
    <lineage>
        <taxon>Eukaryota</taxon>
        <taxon>Sar</taxon>
        <taxon>Stramenopiles</taxon>
        <taxon>Oomycota</taxon>
        <taxon>Peronosporomycetes</taxon>
        <taxon>Albuginales</taxon>
        <taxon>Albuginaceae</taxon>
        <taxon>Albugo</taxon>
    </lineage>
</organism>
<feature type="domain" description="Fibronectin type-III" evidence="2">
    <location>
        <begin position="509"/>
        <end position="589"/>
    </location>
</feature>
<dbReference type="HOGENOM" id="CLU_232948_0_0_1"/>
<keyword evidence="1" id="KW-0732">Signal</keyword>
<sequence length="1788" mass="198961">MLFFVSILIIIATLYRSCTVDILHPTNGTSSSLTLSFYLTDASDLHYVVADSHRHANLTALEISALTKMHKSSDDCVKSGIIRTERDRYVDQRIDNLEPDTAYSVHLMAEVPYSKGIFGPVIRTEARTHAAPPQIQSFFANAIKNSTTEALLTIITDRPGRVYILAVPKNFNRAPNISIDAITAPDSSLNAVSHQLEAGSINSTTVLKQLEPAKSYDAYVALKSLGSGHVFGPIIVYPDAFRTHAPAADVISLSCNALNASHNYIVLWLQIQHSAVHIDYLTDEEAKWRSFNVHHEVVKQNQEIPLSEDRESTGSTSFSFSSTLELKSELNRAHSIIVPVRSNGEYAIRLVAETIADSGVYGKPQAVRGCRAHDAAPSVKQLSISPTHASTESLDLQMELERPGTIHYLIAEDGDCVYLSPLFMSISTLESFYRQACGKNQHVIRGLIEYNSHWESNSTYWRSFSIDSLLQGTIYHVVLFTETINSFGVIMPFFNHIRAATNEDAGRVFVSSIRPAVGRIDTLHILLEVEKPQNLLIICAHPEDQLLLRRCIQHHNHTKTTPLNISIENLEENTAYKVTFEAHRRDGSGVWNFATSPFRASTYASAPGFEVTAQPKYGFTDTITFRVDVEVHGVVHYALLLQSTNASSLLSSHELSGYDEKFQRTEGPIKERGTVRAEEDFLKLEIGDLEANTTYTLLVMSETLSNDFHQPSLVFSDIASTQVLTHAHAPDIAQAIIRPVDARFDTIILTINLTTAGNVHYFVSNYDFADPNMIKPRTSEASKEHQVSGQVEVTATDIIHDSNESRAMYTKEIAIGTLLSATTYRLSITTQSSNDSGVFGEFPPPILITTHPLAPELLPTANYIKSVPGSSSTLEIEIYLQKIANVHYIIFLREIGVTSAFSVERNDSRLLISTFETSQLTPKILKEASEKKVGPEVWANGSISITTEDVYRHKPTVKLIENLLPDAIFEVCLTSESVDSNGIFFWKGHQHGCVTFHTFADYSNFSRLHDDAHVRPTMSDDSSIDIELHIATTSDSIGDCLEYEDLCKIMSRANRVPYFILADGKHAMREFDLNNFSPHSSHFKSVSTSLRDAVPGARHVVHTGILKHIKSENKTHLTVMARLGDLKPNHVYYFFYAYESVGSEGVFTAVNPHLESSLQSTAIEITTHESAPRIDRYEARAKAATTDTIGLTMDLSCQTCKAATTHLFVAPSSCKLFHVADFHSYILRMRSGSKQVALSYRESCTGSLDPIILEIPVSEQEHKVRDFEYDVQGLEQNTSYTFHLITETVSSHGILSPVLKKLQVSTSARAPTFFGLQAEPRKGSTTELILRWKLTARGQVHYIVGPSHHPDLNVTSPYNISGKRSQWSDEHRPNYPYDAIKARKSVHINALDKIHHEVVSDLTAGTNYTIYLVTESSSSDGLYGEIVTLKDIKTWNSAPKLLSHSVYPTRSQTTSLSIGFRVIDPCFVHVAVVQTEPDPVMHHVARNSTVYGNRVALSEKLIARHTISNERLVQSGRWHELNVSVPTNNVTYDVYIVSETKHSDGVFGNVAVHRNVHCHPNPSRIMDVNATATAARSDSVTAYIKLDNIGNVHYRAITRGTKRSKQVEGNATFSARLADDTCEGTIAIDNLDEGSCYRFFFRTETMDSFGVFGPWSSNAIKACTHKSPAEILDEKIHKGTAMTEISATVMDHHNGSKFANEPERCDRKEDPFSLLRFITNKSKMEEVILTIKINAIHVHTLANHTSKHSQSDVYDGWDTKSTRVISSTDDANQFGLDTQVSTLSEWAK</sequence>
<evidence type="ECO:0000259" key="2">
    <source>
        <dbReference type="SMART" id="SM00060"/>
    </source>
</evidence>
<accession>F0W8E5</accession>
<reference evidence="3" key="1">
    <citation type="journal article" date="2011" name="PLoS Biol.">
        <title>Gene gain and loss during evolution of obligate parasitism in the white rust pathogen of Arabidopsis thaliana.</title>
        <authorList>
            <person name="Kemen E."/>
            <person name="Gardiner A."/>
            <person name="Schultz-Larsen T."/>
            <person name="Kemen A.C."/>
            <person name="Balmuth A.L."/>
            <person name="Robert-Seilaniantz A."/>
            <person name="Bailey K."/>
            <person name="Holub E."/>
            <person name="Studholme D.J."/>
            <person name="Maclean D."/>
            <person name="Jones J.D."/>
        </authorList>
    </citation>
    <scope>NUCLEOTIDE SEQUENCE</scope>
</reference>
<feature type="signal peptide" evidence="1">
    <location>
        <begin position="1"/>
        <end position="19"/>
    </location>
</feature>
<feature type="chain" id="PRO_5003263346" evidence="1">
    <location>
        <begin position="20"/>
        <end position="1788"/>
    </location>
</feature>
<feature type="domain" description="Fibronectin type-III" evidence="2">
    <location>
        <begin position="1211"/>
        <end position="1293"/>
    </location>
</feature>
<dbReference type="SMART" id="SM00060">
    <property type="entry name" value="FN3"/>
    <property type="match status" value="6"/>
</dbReference>
<evidence type="ECO:0000313" key="3">
    <source>
        <dbReference type="EMBL" id="CCA17400.1"/>
    </source>
</evidence>
<feature type="domain" description="Fibronectin type-III" evidence="2">
    <location>
        <begin position="1562"/>
        <end position="1650"/>
    </location>
</feature>
<dbReference type="InterPro" id="IPR003961">
    <property type="entry name" value="FN3_dom"/>
</dbReference>
<dbReference type="EMBL" id="FR824079">
    <property type="protein sequence ID" value="CCA17400.1"/>
    <property type="molecule type" value="Genomic_DNA"/>
</dbReference>
<protein>
    <submittedName>
        <fullName evidence="3">Uncharacterized protein AlNc14C34G3075</fullName>
    </submittedName>
</protein>
<feature type="domain" description="Fibronectin type-III" evidence="2">
    <location>
        <begin position="1309"/>
        <end position="1421"/>
    </location>
</feature>
<feature type="domain" description="Fibronectin type-III" evidence="2">
    <location>
        <begin position="16"/>
        <end position="116"/>
    </location>
</feature>
<name>F0W8E5_9STRA</name>
<reference evidence="3" key="2">
    <citation type="submission" date="2011-02" db="EMBL/GenBank/DDBJ databases">
        <authorList>
            <person name="MacLean D."/>
        </authorList>
    </citation>
    <scope>NUCLEOTIDE SEQUENCE</scope>
</reference>